<keyword evidence="5 18" id="KW-0812">Transmembrane</keyword>
<keyword evidence="21" id="KW-0002">3D-structure</keyword>
<dbReference type="EvolutionaryTrace" id="H6QM95"/>
<evidence type="ECO:0000256" key="17">
    <source>
        <dbReference type="RuleBase" id="RU361252"/>
    </source>
</evidence>
<accession>H6QM95</accession>
<comment type="catalytic activity">
    <reaction evidence="17">
        <text>Hydrolysis of alpha-(2-&gt;3)-, alpha-(2-&gt;6)-, alpha-(2-&gt;8)- glycosidic linkages of terminal sialic acid residues in oligosaccharides, glycoproteins, glycolipids, colominic acid and synthetic substrates.</text>
        <dbReference type="EC" id="3.2.1.18"/>
    </reaction>
</comment>
<feature type="disulfide bond" evidence="21">
    <location>
        <begin position="407"/>
        <end position="429"/>
    </location>
</feature>
<dbReference type="Pfam" id="PF00064">
    <property type="entry name" value="Neur"/>
    <property type="match status" value="1"/>
</dbReference>
<feature type="disulfide bond" evidence="21">
    <location>
        <begin position="308"/>
        <end position="325"/>
    </location>
</feature>
<keyword evidence="14" id="KW-1015">Disulfide bond</keyword>
<comment type="subunit">
    <text evidence="3 17">Homotetramer.</text>
</comment>
<dbReference type="GlyCosmos" id="H6QM95">
    <property type="glycosylation" value="3 sites, No reported glycans"/>
</dbReference>
<dbReference type="GO" id="GO:0046872">
    <property type="term" value="F:metal ion binding"/>
    <property type="evidence" value="ECO:0007669"/>
    <property type="project" value="UniProtKB-KW"/>
</dbReference>
<dbReference type="EC" id="3.2.1.18" evidence="17"/>
<dbReference type="Proteomes" id="UP000129991">
    <property type="component" value="Genome"/>
</dbReference>
<dbReference type="EMBL" id="CY103894">
    <property type="protein sequence ID" value="AFC35440.1"/>
    <property type="molecule type" value="Viral_cRNA"/>
</dbReference>
<dbReference type="Gene3D" id="2.120.10.10">
    <property type="match status" value="1"/>
</dbReference>
<keyword evidence="7 17" id="KW-0378">Hydrolase</keyword>
<evidence type="ECO:0000256" key="15">
    <source>
        <dbReference type="ARBA" id="ARBA00023180"/>
    </source>
</evidence>
<keyword evidence="8 17" id="KW-0106">Calcium</keyword>
<evidence type="ECO:0000256" key="8">
    <source>
        <dbReference type="ARBA" id="ARBA00022837"/>
    </source>
</evidence>
<feature type="disulfide bond" evidence="21">
    <location>
        <begin position="223"/>
        <end position="228"/>
    </location>
</feature>
<comment type="subcellular location">
    <subcellularLocation>
        <location evidence="2">Host membrane</location>
        <topology evidence="2">Single-pass type II membrane protein</topology>
    </subcellularLocation>
    <subcellularLocation>
        <location evidence="17">Virion membrane</location>
    </subcellularLocation>
    <subcellularLocation>
        <location evidence="17">Host apical cell membrane</location>
        <topology evidence="17">Single-pass type II membrane protein</topology>
    </subcellularLocation>
</comment>
<evidence type="ECO:0000256" key="1">
    <source>
        <dbReference type="ARBA" id="ARBA00001913"/>
    </source>
</evidence>
<keyword evidence="10 17" id="KW-1043">Host membrane</keyword>
<evidence type="ECO:0000256" key="4">
    <source>
        <dbReference type="ARBA" id="ARBA00022511"/>
    </source>
</evidence>
<evidence type="ECO:0000256" key="13">
    <source>
        <dbReference type="ARBA" id="ARBA00023136"/>
    </source>
</evidence>
<dbReference type="GO" id="GO:0004308">
    <property type="term" value="F:exo-alpha-sialidase activity"/>
    <property type="evidence" value="ECO:0007669"/>
    <property type="project" value="UniProtKB-UniRule"/>
</dbReference>
<keyword evidence="9 17" id="KW-0946">Virion</keyword>
<comment type="PTM">
    <text evidence="17">N-glycosylated.</text>
</comment>
<keyword evidence="16 17" id="KW-0326">Glycosidase</keyword>
<keyword evidence="12 18" id="KW-1133">Transmembrane helix</keyword>
<feature type="binding site" evidence="21">
    <location>
        <position position="284"/>
    </location>
    <ligand>
        <name>Ca(2+)</name>
        <dbReference type="ChEBI" id="CHEBI:29108"/>
    </ligand>
</feature>
<evidence type="ECO:0007829" key="21">
    <source>
        <dbReference type="PDB" id="4GDJ"/>
    </source>
</evidence>
<evidence type="ECO:0000256" key="12">
    <source>
        <dbReference type="ARBA" id="ARBA00022989"/>
    </source>
</evidence>
<evidence type="ECO:0000256" key="6">
    <source>
        <dbReference type="ARBA" id="ARBA00022723"/>
    </source>
</evidence>
<sequence>MSINGTTCLLTLSLILNIVMIGLQVLMPFVLLWTNSPPPEIYNSTSCCNGTFLNETNNNITNISQITNNFLKEEKFYWKARSQMCEVKGWVPTHRGFPWGPELPGDLILSRRAYVSCDLTSCFKFFIAYGLSANQHLLNTSMEWEESLYKTPIGSANTLSTSEMILPGRSSSACFDGLKWTVLVSNGRDRNSFIMIKYGEEITDTFSASRGGPLRLPNSECICVEGSCFVLVSDGPNVNQSVHRIYELQNGTVQRWKQLNTTGINFEYSTCYTINNLIKCTGTNLWNDAKRPLLRFTKDLNYQIVEPCNGAPTDFPRGGLTTPSCKMAQEKGEGGIQGFILDEKPAWTSKTKTELSQNGFVLEQIPDGIESEGTVSLSYELFSNKRTGRSGFFQPKGDLISECQRVCFWLEIEDQTVGLGMIQELSTFCGINSPVQNINWDS</sequence>
<feature type="disulfide bond" evidence="21">
    <location>
        <begin position="85"/>
        <end position="403"/>
    </location>
</feature>
<protein>
    <recommendedName>
        <fullName evidence="17">Neuraminidase</fullName>
        <ecNumber evidence="17">3.2.1.18</ecNumber>
    </recommendedName>
</protein>
<keyword evidence="15 17" id="KW-0325">Glycoprotein</keyword>
<organism evidence="19 20">
    <name type="scientific">Influenza A virus</name>
    <name type="common">A/little yellow-shouldered bat/Guatemala/060/2010(H17N10)</name>
    <dbReference type="NCBI Taxonomy" id="1129347"/>
    <lineage>
        <taxon>Viruses</taxon>
        <taxon>Riboviria</taxon>
        <taxon>Orthornavirae</taxon>
        <taxon>Negarnaviricota</taxon>
        <taxon>Polyploviricotina</taxon>
        <taxon>Insthoviricetes</taxon>
        <taxon>Articulavirales</taxon>
        <taxon>Orthomyxoviridae</taxon>
        <taxon>Alphainfluenzavirus</taxon>
        <taxon>Alphainfluenzavirus influenzae</taxon>
        <taxon>Influenza A virus</taxon>
    </lineage>
</organism>
<comment type="function">
    <text evidence="17">Catalyzes the removal of terminal sialic acid residues from viral and cellular glycoconjugates.</text>
</comment>
<dbReference type="SMR" id="H6QM95"/>
<evidence type="ECO:0000256" key="16">
    <source>
        <dbReference type="ARBA" id="ARBA00023295"/>
    </source>
</evidence>
<feature type="glycosylation site" description="N-linked (GlcNAc...) asparagine" evidence="21">
    <location>
        <position position="239"/>
    </location>
</feature>
<dbReference type="GO" id="GO:0016020">
    <property type="term" value="C:membrane"/>
    <property type="evidence" value="ECO:0007669"/>
    <property type="project" value="InterPro"/>
</dbReference>
<keyword evidence="13 18" id="KW-0472">Membrane</keyword>
<feature type="disulfide bond" evidence="21">
    <location>
        <begin position="174"/>
        <end position="221"/>
    </location>
</feature>
<comment type="cofactor">
    <cofactor evidence="1 17">
        <name>Ca(2+)</name>
        <dbReference type="ChEBI" id="CHEBI:29108"/>
    </cofactor>
</comment>
<evidence type="ECO:0000313" key="20">
    <source>
        <dbReference type="Proteomes" id="UP000129991"/>
    </source>
</evidence>
<gene>
    <name evidence="17 19" type="primary">NA</name>
</gene>
<keyword evidence="4 17" id="KW-1032">Host cell membrane</keyword>
<feature type="binding site" evidence="21">
    <location>
        <position position="332"/>
    </location>
    <ligand>
        <name>Ca(2+)</name>
        <dbReference type="ChEBI" id="CHEBI:29108"/>
    </ligand>
</feature>
<evidence type="ECO:0000256" key="2">
    <source>
        <dbReference type="ARBA" id="ARBA00004597"/>
    </source>
</evidence>
<evidence type="ECO:0000313" key="19">
    <source>
        <dbReference type="EMBL" id="AFC35440.1"/>
    </source>
</evidence>
<keyword evidence="6 17" id="KW-0479">Metal-binding</keyword>
<evidence type="ECO:0000256" key="18">
    <source>
        <dbReference type="SAM" id="Phobius"/>
    </source>
</evidence>
<feature type="binding site" evidence="21">
    <location>
        <position position="314"/>
    </location>
    <ligand>
        <name>Ca(2+)</name>
        <dbReference type="ChEBI" id="CHEBI:29108"/>
    </ligand>
</feature>
<keyword evidence="11" id="KW-0735">Signal-anchor</keyword>
<reference evidence="19 20" key="1">
    <citation type="journal article" date="2012" name="Proc. Natl. Acad. Sci. U.S.A.">
        <title>A distinct lineage of influenza A virus from bats.</title>
        <authorList>
            <person name="Tong S."/>
            <person name="Li Y."/>
            <person name="Rivailler P."/>
            <person name="Conrardy C."/>
            <person name="Alvarez Castillo D.A."/>
            <person name="Chen L.-M."/>
            <person name="Recuenco S."/>
            <person name="Ellison J.A."/>
            <person name="Davis C.T."/>
            <person name="York I.A."/>
            <person name="Turmelle A.S."/>
            <person name="Moran D."/>
            <person name="Rogers S."/>
            <person name="Shi M."/>
            <person name="Tao Y."/>
            <person name="Weil M.R."/>
            <person name="Tang K."/>
            <person name="Rowe L.A."/>
            <person name="Sammons S."/>
            <person name="Xu X."/>
            <person name="Frace M."/>
            <person name="Lindblade K.A."/>
            <person name="Cox N.J."/>
            <person name="Anderson L.J."/>
            <person name="Rupprecht C."/>
            <person name="Donis R.O."/>
        </authorList>
    </citation>
    <scope>NUCLEOTIDE SEQUENCE [LARGE SCALE GENOMIC DNA]</scope>
    <source>
        <strain evidence="19">A/little yellow-shouldered bat/Guatemala/060/2010</strain>
    </source>
</reference>
<evidence type="ECO:0000256" key="3">
    <source>
        <dbReference type="ARBA" id="ARBA00011881"/>
    </source>
</evidence>
<dbReference type="InterPro" id="IPR036278">
    <property type="entry name" value="Sialidase_sf"/>
</dbReference>
<evidence type="ECO:0000256" key="9">
    <source>
        <dbReference type="ARBA" id="ARBA00022844"/>
    </source>
</evidence>
<proteinExistence type="evidence at protein level"/>
<dbReference type="PDB" id="4GDJ">
    <property type="method" value="X-ray"/>
    <property type="resolution" value="2.00 A"/>
    <property type="chains" value="A/B/C/D=75-442"/>
</dbReference>
<feature type="disulfide bond" evidence="21">
    <location>
        <begin position="117"/>
        <end position="122"/>
    </location>
</feature>
<name>H6QM95_9INFA</name>
<evidence type="ECO:0000256" key="10">
    <source>
        <dbReference type="ARBA" id="ARBA00022870"/>
    </source>
</evidence>
<dbReference type="GO" id="GO:0005975">
    <property type="term" value="P:carbohydrate metabolic process"/>
    <property type="evidence" value="ECO:0007669"/>
    <property type="project" value="UniProtKB-UniRule"/>
</dbReference>
<dbReference type="GO" id="GO:0055036">
    <property type="term" value="C:virion membrane"/>
    <property type="evidence" value="ECO:0007669"/>
    <property type="project" value="UniProtKB-SubCell"/>
</dbReference>
<dbReference type="GO" id="GO:0020002">
    <property type="term" value="C:host cell plasma membrane"/>
    <property type="evidence" value="ECO:0007669"/>
    <property type="project" value="UniProtKB-SubCell"/>
</dbReference>
<evidence type="ECO:0000256" key="7">
    <source>
        <dbReference type="ARBA" id="ARBA00022801"/>
    </source>
</evidence>
<comment type="similarity">
    <text evidence="17">Belongs to the glycosyl hydrolase 34 family.</text>
</comment>
<feature type="disulfide bond" evidence="21">
    <location>
        <begin position="271"/>
        <end position="280"/>
    </location>
</feature>
<dbReference type="SUPFAM" id="SSF50939">
    <property type="entry name" value="Sialidases"/>
    <property type="match status" value="1"/>
</dbReference>
<feature type="binding site" evidence="21">
    <location>
        <position position="334"/>
    </location>
    <ligand>
        <name>Ca(2+)</name>
        <dbReference type="ChEBI" id="CHEBI:29108"/>
    </ligand>
</feature>
<evidence type="ECO:0000256" key="11">
    <source>
        <dbReference type="ARBA" id="ARBA00022968"/>
    </source>
</evidence>
<reference evidence="21" key="2">
    <citation type="journal article" date="2012" name="Proc. Natl. Acad. Sci. U.S.A.">
        <title>Crystal structures of two subtype N10 neuraminidase-like proteins from bat influenza A viruses reveal a diverged putative active site.</title>
        <authorList>
            <person name="Zhu X."/>
            <person name="Yang H."/>
            <person name="Guo Z."/>
            <person name="Yu W."/>
            <person name="Carney P.J."/>
            <person name="Li Y."/>
            <person name="Chen L.M."/>
            <person name="Paulson J.C."/>
            <person name="Donis R.O."/>
            <person name="Tong S."/>
            <person name="Stevens J."/>
            <person name="Wilson I.A."/>
        </authorList>
    </citation>
    <scope>X-RAY CRYSTALLOGRAPHY (2.00 ANGSTROMS) OF 75-442 IN COMPLEX WITH CA(2+)</scope>
    <scope>GLYCOSYLATION AT ASN-239</scope>
    <scope>DISULFIDE BONDS</scope>
</reference>
<evidence type="ECO:0000256" key="14">
    <source>
        <dbReference type="ARBA" id="ARBA00023157"/>
    </source>
</evidence>
<feature type="binding site" evidence="21">
    <location>
        <position position="288"/>
    </location>
    <ligand>
        <name>Ca(2+)</name>
        <dbReference type="ChEBI" id="CHEBI:29108"/>
    </ligand>
</feature>
<feature type="transmembrane region" description="Helical" evidence="18">
    <location>
        <begin position="12"/>
        <end position="33"/>
    </location>
</feature>
<evidence type="ECO:0000256" key="5">
    <source>
        <dbReference type="ARBA" id="ARBA00022692"/>
    </source>
</evidence>
<dbReference type="PDBsum" id="4GDJ"/>
<dbReference type="InterPro" id="IPR001860">
    <property type="entry name" value="Glyco_hydro_34"/>
</dbReference>